<dbReference type="Pfam" id="PF00356">
    <property type="entry name" value="LacI"/>
    <property type="match status" value="1"/>
</dbReference>
<dbReference type="CDD" id="cd06289">
    <property type="entry name" value="PBP1_MalI-like"/>
    <property type="match status" value="1"/>
</dbReference>
<evidence type="ECO:0000313" key="1">
    <source>
        <dbReference type="EMBL" id="ART63127.1"/>
    </source>
</evidence>
<dbReference type="KEGG" id="kma:B9H00_08730"/>
<dbReference type="InterPro" id="IPR028082">
    <property type="entry name" value="Peripla_BP_I"/>
</dbReference>
<dbReference type="Gene3D" id="3.40.50.2300">
    <property type="match status" value="2"/>
</dbReference>
<dbReference type="InterPro" id="IPR000843">
    <property type="entry name" value="HTH_LacI"/>
</dbReference>
<dbReference type="PANTHER" id="PTHR30146">
    <property type="entry name" value="LACI-RELATED TRANSCRIPTIONAL REPRESSOR"/>
    <property type="match status" value="1"/>
</dbReference>
<gene>
    <name evidence="1" type="ORF">B9H00_08730</name>
</gene>
<dbReference type="CDD" id="cd01392">
    <property type="entry name" value="HTH_LacI"/>
    <property type="match status" value="1"/>
</dbReference>
<dbReference type="SUPFAM" id="SSF53822">
    <property type="entry name" value="Periplasmic binding protein-like I"/>
    <property type="match status" value="1"/>
</dbReference>
<dbReference type="Pfam" id="PF13377">
    <property type="entry name" value="Peripla_BP_3"/>
    <property type="match status" value="1"/>
</dbReference>
<dbReference type="SMART" id="SM00354">
    <property type="entry name" value="HTH_LACI"/>
    <property type="match status" value="1"/>
</dbReference>
<organism evidence="1 2">
    <name type="scientific">Kushneria marisflavi</name>
    <dbReference type="NCBI Taxonomy" id="157779"/>
    <lineage>
        <taxon>Bacteria</taxon>
        <taxon>Pseudomonadati</taxon>
        <taxon>Pseudomonadota</taxon>
        <taxon>Gammaproteobacteria</taxon>
        <taxon>Oceanospirillales</taxon>
        <taxon>Halomonadaceae</taxon>
        <taxon>Kushneria</taxon>
    </lineage>
</organism>
<reference evidence="1 2" key="1">
    <citation type="submission" date="2017-05" db="EMBL/GenBank/DDBJ databases">
        <authorList>
            <person name="Song R."/>
            <person name="Chenine A.L."/>
            <person name="Ruprecht R.M."/>
        </authorList>
    </citation>
    <scope>NUCLEOTIDE SEQUENCE [LARGE SCALE GENOMIC DNA]</scope>
    <source>
        <strain evidence="1">SW32</strain>
    </source>
</reference>
<dbReference type="Proteomes" id="UP000194457">
    <property type="component" value="Chromosome"/>
</dbReference>
<dbReference type="OrthoDB" id="6619319at2"/>
<dbReference type="RefSeq" id="WP_086900335.1">
    <property type="nucleotide sequence ID" value="NZ_CP021358.1"/>
</dbReference>
<dbReference type="EMBL" id="CP021358">
    <property type="protein sequence ID" value="ART63127.1"/>
    <property type="molecule type" value="Genomic_DNA"/>
</dbReference>
<dbReference type="SUPFAM" id="SSF47413">
    <property type="entry name" value="lambda repressor-like DNA-binding domains"/>
    <property type="match status" value="1"/>
</dbReference>
<dbReference type="AlphaFoldDB" id="A0A240UNP1"/>
<dbReference type="GO" id="GO:0000976">
    <property type="term" value="F:transcription cis-regulatory region binding"/>
    <property type="evidence" value="ECO:0007669"/>
    <property type="project" value="TreeGrafter"/>
</dbReference>
<dbReference type="PANTHER" id="PTHR30146:SF138">
    <property type="entry name" value="TRANSCRIPTIONAL REGULATORY PROTEIN"/>
    <property type="match status" value="1"/>
</dbReference>
<keyword evidence="2" id="KW-1185">Reference proteome</keyword>
<dbReference type="GO" id="GO:0003700">
    <property type="term" value="F:DNA-binding transcription factor activity"/>
    <property type="evidence" value="ECO:0007669"/>
    <property type="project" value="TreeGrafter"/>
</dbReference>
<evidence type="ECO:0000313" key="2">
    <source>
        <dbReference type="Proteomes" id="UP000194457"/>
    </source>
</evidence>
<name>A0A240UNP1_9GAMM</name>
<dbReference type="PROSITE" id="PS50932">
    <property type="entry name" value="HTH_LACI_2"/>
    <property type="match status" value="1"/>
</dbReference>
<accession>A0A240UNP1</accession>
<dbReference type="Gene3D" id="1.10.260.40">
    <property type="entry name" value="lambda repressor-like DNA-binding domains"/>
    <property type="match status" value="1"/>
</dbReference>
<dbReference type="InterPro" id="IPR010982">
    <property type="entry name" value="Lambda_DNA-bd_dom_sf"/>
</dbReference>
<sequence length="349" mass="37721">MTRRPTLKHIAERVGVTVSTVSLALRDDERISTAMRQRVRAAAAEVGYIYNRHAAGLRRGDSGTVALCLNDLGNPFFTEFIAAMEQRFRAEERMMLFCHAQESLSVQADFMRRMAEHGASGLILIPAAGTTQEDLHGAEAAHLRHLPLVLLSRDVPGAEVDRVINDDARGMALVIEHLRSLGHQRIGWLGGGSSTSTAQARERAFRAALGQAGHPPDEAHMHHGPTTLAFGHQGFETLMAQPNPPTAVVCFSDVIAFGALSACHGLGLRPGVDVSITGFDDMSAAAYTTPPLTSVRVRTDLMGARASELLLSRIRGEKGAPRREMMAPELSIRETTGPVRKKARASDQA</sequence>
<proteinExistence type="predicted"/>
<protein>
    <submittedName>
        <fullName evidence="1">LacI family transcriptional regulator</fullName>
    </submittedName>
</protein>
<dbReference type="InterPro" id="IPR046335">
    <property type="entry name" value="LacI/GalR-like_sensor"/>
</dbReference>